<dbReference type="InterPro" id="IPR046450">
    <property type="entry name" value="PA_dom_sf"/>
</dbReference>
<keyword evidence="3" id="KW-1185">Reference proteome</keyword>
<protein>
    <submittedName>
        <fullName evidence="2">M28 family peptidase</fullName>
    </submittedName>
</protein>
<evidence type="ECO:0000259" key="1">
    <source>
        <dbReference type="Pfam" id="PF04389"/>
    </source>
</evidence>
<sequence>MSSPFRALAANVRADVERITIDIPHRAAGSQNGRRMALYSREALERVGVSDARIDELPAIVSFPEHAEFLILGEGGRRIEANTLGHSILTPPEGVDGELVHVGSGAFEDYEGKDVRGKIILTELSYLPARHEKQRIAALMGAVGAVMMNWGHPGNEAVPYGSVKPAWGVPTPDTFADEMPSIACIGISRVEGLRLKEMCSSSPVRVRLTTHVENGWRPVQITVGEVKAPETSPEWEDFVLVGGHQDSWPGPQATDNAAGSACTIELARLVAENRGSLRRGAVFGFWTAHETGTMAGSAWYADQNWDRLRENAVAYLQIDQPACAGATARWATSSNAELRRFHSRVESEVLTGTPSVWKRAVKNGDSSFFGIGIPMFHGEGAFAPEELAATAQANLGWWHHSVHNTLDKLDWDWMQVHLDIYAAWLWELLTAPVLPFSYVEVATQILDRVAELARLGGPDVGLGSALAQAELFLGQARRLDALADGVRGAFREGRGDEDAARLVNRTFKRLSRLLVPLQSTAKGTYGHDPYGFTPQTTMIPALYDVPRLAATTDEERRWMLQTALRRARNRVADTLNDSGSLIDELGRQLGADRRQRRRGRGS</sequence>
<accession>A0ABW5CPZ8</accession>
<dbReference type="PANTHER" id="PTHR10404:SF46">
    <property type="entry name" value="VACUOLAR PROTEIN SORTING-ASSOCIATED PROTEIN 70"/>
    <property type="match status" value="1"/>
</dbReference>
<dbReference type="EMBL" id="JBHUIJ010000028">
    <property type="protein sequence ID" value="MFD2239325.1"/>
    <property type="molecule type" value="Genomic_DNA"/>
</dbReference>
<evidence type="ECO:0000313" key="3">
    <source>
        <dbReference type="Proteomes" id="UP001597371"/>
    </source>
</evidence>
<evidence type="ECO:0000313" key="2">
    <source>
        <dbReference type="EMBL" id="MFD2239325.1"/>
    </source>
</evidence>
<gene>
    <name evidence="2" type="ORF">ACFSKQ_17900</name>
</gene>
<dbReference type="Pfam" id="PF04389">
    <property type="entry name" value="Peptidase_M28"/>
    <property type="match status" value="1"/>
</dbReference>
<dbReference type="InterPro" id="IPR007484">
    <property type="entry name" value="Peptidase_M28"/>
</dbReference>
<dbReference type="Gene3D" id="3.50.30.30">
    <property type="match status" value="1"/>
</dbReference>
<feature type="domain" description="Peptidase M28" evidence="1">
    <location>
        <begin position="232"/>
        <end position="423"/>
    </location>
</feature>
<dbReference type="SUPFAM" id="SSF52025">
    <property type="entry name" value="PA domain"/>
    <property type="match status" value="1"/>
</dbReference>
<name>A0ABW5CPZ8_9HYPH</name>
<dbReference type="RefSeq" id="WP_209738158.1">
    <property type="nucleotide sequence ID" value="NZ_CP072611.1"/>
</dbReference>
<dbReference type="Proteomes" id="UP001597371">
    <property type="component" value="Unassembled WGS sequence"/>
</dbReference>
<proteinExistence type="predicted"/>
<dbReference type="Gene3D" id="3.40.630.10">
    <property type="entry name" value="Zn peptidases"/>
    <property type="match status" value="1"/>
</dbReference>
<dbReference type="InterPro" id="IPR039373">
    <property type="entry name" value="Peptidase_M28B"/>
</dbReference>
<comment type="caution">
    <text evidence="2">The sequence shown here is derived from an EMBL/GenBank/DDBJ whole genome shotgun (WGS) entry which is preliminary data.</text>
</comment>
<organism evidence="2 3">
    <name type="scientific">Aureimonas populi</name>
    <dbReference type="NCBI Taxonomy" id="1701758"/>
    <lineage>
        <taxon>Bacteria</taxon>
        <taxon>Pseudomonadati</taxon>
        <taxon>Pseudomonadota</taxon>
        <taxon>Alphaproteobacteria</taxon>
        <taxon>Hyphomicrobiales</taxon>
        <taxon>Aurantimonadaceae</taxon>
        <taxon>Aureimonas</taxon>
    </lineage>
</organism>
<dbReference type="PANTHER" id="PTHR10404">
    <property type="entry name" value="N-ACETYLATED-ALPHA-LINKED ACIDIC DIPEPTIDASE"/>
    <property type="match status" value="1"/>
</dbReference>
<dbReference type="SUPFAM" id="SSF53187">
    <property type="entry name" value="Zn-dependent exopeptidases"/>
    <property type="match status" value="1"/>
</dbReference>
<reference evidence="3" key="1">
    <citation type="journal article" date="2019" name="Int. J. Syst. Evol. Microbiol.">
        <title>The Global Catalogue of Microorganisms (GCM) 10K type strain sequencing project: providing services to taxonomists for standard genome sequencing and annotation.</title>
        <authorList>
            <consortium name="The Broad Institute Genomics Platform"/>
            <consortium name="The Broad Institute Genome Sequencing Center for Infectious Disease"/>
            <person name="Wu L."/>
            <person name="Ma J."/>
        </authorList>
    </citation>
    <scope>NUCLEOTIDE SEQUENCE [LARGE SCALE GENOMIC DNA]</scope>
    <source>
        <strain evidence="3">ZS-35-S2</strain>
    </source>
</reference>